<sequence>MRVSEPALCAQALLVWFLVTLPAPPELFLYSVSSIVHYVRLCVRLKEAGFVLAPDG</sequence>
<organism evidence="1 2">
    <name type="scientific">Acetobacter thailandicus</name>
    <dbReference type="NCBI Taxonomy" id="1502842"/>
    <lineage>
        <taxon>Bacteria</taxon>
        <taxon>Pseudomonadati</taxon>
        <taxon>Pseudomonadota</taxon>
        <taxon>Alphaproteobacteria</taxon>
        <taxon>Acetobacterales</taxon>
        <taxon>Acetobacteraceae</taxon>
        <taxon>Acetobacter</taxon>
    </lineage>
</organism>
<protein>
    <recommendedName>
        <fullName evidence="3">Transposase</fullName>
    </recommendedName>
</protein>
<keyword evidence="2" id="KW-1185">Reference proteome</keyword>
<evidence type="ECO:0000313" key="1">
    <source>
        <dbReference type="EMBL" id="MCX2563070.1"/>
    </source>
</evidence>
<dbReference type="Proteomes" id="UP001301152">
    <property type="component" value="Unassembled WGS sequence"/>
</dbReference>
<name>A0ABT3QCS8_9PROT</name>
<dbReference type="EMBL" id="JAPIUZ010000001">
    <property type="protein sequence ID" value="MCX2563070.1"/>
    <property type="molecule type" value="Genomic_DNA"/>
</dbReference>
<evidence type="ECO:0000313" key="2">
    <source>
        <dbReference type="Proteomes" id="UP001301152"/>
    </source>
</evidence>
<proteinExistence type="predicted"/>
<evidence type="ECO:0008006" key="3">
    <source>
        <dbReference type="Google" id="ProtNLM"/>
    </source>
</evidence>
<comment type="caution">
    <text evidence="1">The sequence shown here is derived from an EMBL/GenBank/DDBJ whole genome shotgun (WGS) entry which is preliminary data.</text>
</comment>
<accession>A0ABT3QCS8</accession>
<dbReference type="RefSeq" id="WP_173560066.1">
    <property type="nucleotide sequence ID" value="NZ_JAERLA010000008.1"/>
</dbReference>
<reference evidence="1 2" key="1">
    <citation type="submission" date="2022-11" db="EMBL/GenBank/DDBJ databases">
        <title>Genome sequencing of Acetobacter type strain.</title>
        <authorList>
            <person name="Heo J."/>
            <person name="Lee D."/>
            <person name="Han B.-H."/>
            <person name="Hong S.-B."/>
            <person name="Kwon S.-W."/>
        </authorList>
    </citation>
    <scope>NUCLEOTIDE SEQUENCE [LARGE SCALE GENOMIC DNA]</scope>
    <source>
        <strain evidence="1 2">KACC 21253</strain>
    </source>
</reference>
<gene>
    <name evidence="1" type="ORF">OQ497_03725</name>
</gene>